<evidence type="ECO:0000313" key="1">
    <source>
        <dbReference type="EMBL" id="OGI87420.1"/>
    </source>
</evidence>
<reference evidence="1 2" key="1">
    <citation type="journal article" date="2016" name="Nat. Commun.">
        <title>Thousands of microbial genomes shed light on interconnected biogeochemical processes in an aquifer system.</title>
        <authorList>
            <person name="Anantharaman K."/>
            <person name="Brown C.T."/>
            <person name="Hug L.A."/>
            <person name="Sharon I."/>
            <person name="Castelle C.J."/>
            <person name="Probst A.J."/>
            <person name="Thomas B.C."/>
            <person name="Singh A."/>
            <person name="Wilkins M.J."/>
            <person name="Karaoz U."/>
            <person name="Brodie E.L."/>
            <person name="Williams K.H."/>
            <person name="Hubbard S.S."/>
            <person name="Banfield J.F."/>
        </authorList>
    </citation>
    <scope>NUCLEOTIDE SEQUENCE [LARGE SCALE GENOMIC DNA]</scope>
</reference>
<proteinExistence type="predicted"/>
<evidence type="ECO:0000313" key="2">
    <source>
        <dbReference type="Proteomes" id="UP000185809"/>
    </source>
</evidence>
<accession>A0A1F6WZU3</accession>
<name>A0A1F6WZU3_9BACT</name>
<organism evidence="1 2">
    <name type="scientific">Candidatus Nomurabacteria bacterium RIFCSPLOWO2_01_FULL_33_24</name>
    <dbReference type="NCBI Taxonomy" id="1801765"/>
    <lineage>
        <taxon>Bacteria</taxon>
        <taxon>Candidatus Nomuraibacteriota</taxon>
    </lineage>
</organism>
<comment type="caution">
    <text evidence="1">The sequence shown here is derived from an EMBL/GenBank/DDBJ whole genome shotgun (WGS) entry which is preliminary data.</text>
</comment>
<sequence length="85" mass="10052">MKQVSFFLDKFRSILILDDEIKKNIYQIIKNTTGGKIKKSDIKIFKNILYLKTTPQLKNEILIKKTLILKEIGFLIKNKKIKDVR</sequence>
<dbReference type="AlphaFoldDB" id="A0A1F6WZU3"/>
<gene>
    <name evidence="1" type="ORF">A2995_01585</name>
</gene>
<dbReference type="EMBL" id="MFUP01000013">
    <property type="protein sequence ID" value="OGI87420.1"/>
    <property type="molecule type" value="Genomic_DNA"/>
</dbReference>
<protein>
    <submittedName>
        <fullName evidence="1">Uncharacterized protein</fullName>
    </submittedName>
</protein>
<dbReference type="Proteomes" id="UP000185809">
    <property type="component" value="Unassembled WGS sequence"/>
</dbReference>